<name>A0ABD2MMQ5_9CUCU</name>
<accession>A0ABD2MMQ5</accession>
<evidence type="ECO:0000313" key="2">
    <source>
        <dbReference type="EMBL" id="KAL3267529.1"/>
    </source>
</evidence>
<organism evidence="2 3">
    <name type="scientific">Cryptolaemus montrouzieri</name>
    <dbReference type="NCBI Taxonomy" id="559131"/>
    <lineage>
        <taxon>Eukaryota</taxon>
        <taxon>Metazoa</taxon>
        <taxon>Ecdysozoa</taxon>
        <taxon>Arthropoda</taxon>
        <taxon>Hexapoda</taxon>
        <taxon>Insecta</taxon>
        <taxon>Pterygota</taxon>
        <taxon>Neoptera</taxon>
        <taxon>Endopterygota</taxon>
        <taxon>Coleoptera</taxon>
        <taxon>Polyphaga</taxon>
        <taxon>Cucujiformia</taxon>
        <taxon>Coccinelloidea</taxon>
        <taxon>Coccinellidae</taxon>
        <taxon>Scymninae</taxon>
        <taxon>Scymnini</taxon>
        <taxon>Cryptolaemus</taxon>
    </lineage>
</organism>
<dbReference type="InterPro" id="IPR004875">
    <property type="entry name" value="DDE_SF_endonuclease_dom"/>
</dbReference>
<feature type="domain" description="DDE-1" evidence="1">
    <location>
        <begin position="23"/>
        <end position="98"/>
    </location>
</feature>
<evidence type="ECO:0000313" key="3">
    <source>
        <dbReference type="Proteomes" id="UP001516400"/>
    </source>
</evidence>
<evidence type="ECO:0000259" key="1">
    <source>
        <dbReference type="Pfam" id="PF03184"/>
    </source>
</evidence>
<gene>
    <name evidence="2" type="ORF">HHI36_011651</name>
</gene>
<comment type="caution">
    <text evidence="2">The sequence shown here is derived from an EMBL/GenBank/DDBJ whole genome shotgun (WGS) entry which is preliminary data.</text>
</comment>
<proteinExistence type="predicted"/>
<feature type="non-terminal residue" evidence="2">
    <location>
        <position position="1"/>
    </location>
</feature>
<dbReference type="AlphaFoldDB" id="A0ABD2MMQ5"/>
<dbReference type="EMBL" id="JABFTP020000001">
    <property type="protein sequence ID" value="KAL3267529.1"/>
    <property type="molecule type" value="Genomic_DNA"/>
</dbReference>
<dbReference type="Pfam" id="PF03184">
    <property type="entry name" value="DDE_1"/>
    <property type="match status" value="1"/>
</dbReference>
<keyword evidence="3" id="KW-1185">Reference proteome</keyword>
<reference evidence="2 3" key="1">
    <citation type="journal article" date="2021" name="BMC Biol.">
        <title>Horizontally acquired antibacterial genes associated with adaptive radiation of ladybird beetles.</title>
        <authorList>
            <person name="Li H.S."/>
            <person name="Tang X.F."/>
            <person name="Huang Y.H."/>
            <person name="Xu Z.Y."/>
            <person name="Chen M.L."/>
            <person name="Du X.Y."/>
            <person name="Qiu B.Y."/>
            <person name="Chen P.T."/>
            <person name="Zhang W."/>
            <person name="Slipinski A."/>
            <person name="Escalona H.E."/>
            <person name="Waterhouse R.M."/>
            <person name="Zwick A."/>
            <person name="Pang H."/>
        </authorList>
    </citation>
    <scope>NUCLEOTIDE SEQUENCE [LARGE SCALE GENOMIC DNA]</scope>
    <source>
        <strain evidence="2">SYSU2018</strain>
    </source>
</reference>
<dbReference type="Proteomes" id="UP001516400">
    <property type="component" value="Unassembled WGS sequence"/>
</dbReference>
<protein>
    <recommendedName>
        <fullName evidence="1">DDE-1 domain-containing protein</fullName>
    </recommendedName>
</protein>
<sequence length="154" mass="17345">FTRGSCCTLHAFTCLTHPELISLAKANDIFLLTFPAYTSQILQLFDVYVYRSLKSHWQKMIDDYTRHHPEKPNRMNFHEIINTAFISSFSHNNITNAFKKAGICPHNRNVIAKEATASSALTAAPLVAVEANEAREAGIGEIHIPQKLSHHLVF</sequence>